<proteinExistence type="predicted"/>
<dbReference type="EMBL" id="MN096369">
    <property type="protein sequence ID" value="QDK02697.1"/>
    <property type="molecule type" value="Genomic_DNA"/>
</dbReference>
<dbReference type="Proteomes" id="UP000319596">
    <property type="component" value="Segment"/>
</dbReference>
<gene>
    <name evidence="1" type="primary">181</name>
    <name evidence="1" type="ORF">SEA_PHENDRIX_181</name>
</gene>
<reference evidence="1 2" key="1">
    <citation type="submission" date="2019-06" db="EMBL/GenBank/DDBJ databases">
        <authorList>
            <person name="Burns M.A."/>
            <person name="Hill G.C."/>
            <person name="Wesley B.E."/>
            <person name="Womack T.V."/>
            <person name="Krukonis G.P."/>
            <person name="Delesalle V.A."/>
            <person name="Garlena R.A."/>
            <person name="Russell D.A."/>
            <person name="Pope W.H."/>
            <person name="Jacobs-Sera D."/>
            <person name="Hatfull G.F."/>
        </authorList>
    </citation>
    <scope>NUCLEOTIDE SEQUENCE [LARGE SCALE GENOMIC DNA]</scope>
</reference>
<dbReference type="RefSeq" id="YP_010649195.1">
    <property type="nucleotide sequence ID" value="NC_070764.1"/>
</dbReference>
<evidence type="ECO:0000313" key="2">
    <source>
        <dbReference type="Proteomes" id="UP000319596"/>
    </source>
</evidence>
<dbReference type="KEGG" id="vg:77924741"/>
<protein>
    <submittedName>
        <fullName evidence="1">Uncharacterized protein</fullName>
    </submittedName>
</protein>
<keyword evidence="2" id="KW-1185">Reference proteome</keyword>
<evidence type="ECO:0000313" key="1">
    <source>
        <dbReference type="EMBL" id="QDK02697.1"/>
    </source>
</evidence>
<accession>A0A514U164</accession>
<organism evidence="1 2">
    <name type="scientific">Gordonia phage Phendrix</name>
    <dbReference type="NCBI Taxonomy" id="2593335"/>
    <lineage>
        <taxon>Viruses</taxon>
        <taxon>Duplodnaviria</taxon>
        <taxon>Heunggongvirae</taxon>
        <taxon>Uroviricota</taxon>
        <taxon>Caudoviricetes</taxon>
        <taxon>Godonkavirus</taxon>
        <taxon>Godonkavirus phendrix</taxon>
    </lineage>
</organism>
<dbReference type="GeneID" id="77924741"/>
<name>A0A514U164_9CAUD</name>
<sequence length="59" mass="6999">MSIVVHTKEYSRTHGGELWPCRGHSMFGCNKKYHVRGWKCGDCQTMYHDLWKTLRSVKK</sequence>